<dbReference type="EMBL" id="ML977353">
    <property type="protein sequence ID" value="KAF2107564.1"/>
    <property type="molecule type" value="Genomic_DNA"/>
</dbReference>
<evidence type="ECO:0000313" key="2">
    <source>
        <dbReference type="EMBL" id="KAF2107564.1"/>
    </source>
</evidence>
<name>A0A6A5YLG2_9PLEO</name>
<proteinExistence type="predicted"/>
<accession>A0A6A5YLG2</accession>
<gene>
    <name evidence="2" type="ORF">BDV96DRAFT_693321</name>
</gene>
<keyword evidence="3" id="KW-1185">Reference proteome</keyword>
<organism evidence="2 3">
    <name type="scientific">Lophiotrema nucula</name>
    <dbReference type="NCBI Taxonomy" id="690887"/>
    <lineage>
        <taxon>Eukaryota</taxon>
        <taxon>Fungi</taxon>
        <taxon>Dikarya</taxon>
        <taxon>Ascomycota</taxon>
        <taxon>Pezizomycotina</taxon>
        <taxon>Dothideomycetes</taxon>
        <taxon>Pleosporomycetidae</taxon>
        <taxon>Pleosporales</taxon>
        <taxon>Lophiotremataceae</taxon>
        <taxon>Lophiotrema</taxon>
    </lineage>
</organism>
<sequence length="225" mass="26625">MDSQSPDSFAIRIRQEVLAPFVKSRQGFQASVRNAEFVLERVRSLPSNTILRADSLAFAICIYKSYLKTLDFDEHYYRHLANEMVAELTKPVLERNKAWVRELLISRVLMDSWLEFFEFLLLRDLSDVFKHGPDTKLRSLQSYEFIDQEETKFLKKQLSQREQRIELNAREREELKEDAEIAAQQMATLRKVEQTINELKNQEEMLEKDKGETDEVEKTEGEREQ</sequence>
<dbReference type="AlphaFoldDB" id="A0A6A5YLG2"/>
<feature type="region of interest" description="Disordered" evidence="1">
    <location>
        <begin position="200"/>
        <end position="225"/>
    </location>
</feature>
<evidence type="ECO:0000313" key="3">
    <source>
        <dbReference type="Proteomes" id="UP000799770"/>
    </source>
</evidence>
<protein>
    <submittedName>
        <fullName evidence="2">Uncharacterized protein</fullName>
    </submittedName>
</protein>
<reference evidence="2" key="1">
    <citation type="journal article" date="2020" name="Stud. Mycol.">
        <title>101 Dothideomycetes genomes: a test case for predicting lifestyles and emergence of pathogens.</title>
        <authorList>
            <person name="Haridas S."/>
            <person name="Albert R."/>
            <person name="Binder M."/>
            <person name="Bloem J."/>
            <person name="Labutti K."/>
            <person name="Salamov A."/>
            <person name="Andreopoulos B."/>
            <person name="Baker S."/>
            <person name="Barry K."/>
            <person name="Bills G."/>
            <person name="Bluhm B."/>
            <person name="Cannon C."/>
            <person name="Castanera R."/>
            <person name="Culley D."/>
            <person name="Daum C."/>
            <person name="Ezra D."/>
            <person name="Gonzalez J."/>
            <person name="Henrissat B."/>
            <person name="Kuo A."/>
            <person name="Liang C."/>
            <person name="Lipzen A."/>
            <person name="Lutzoni F."/>
            <person name="Magnuson J."/>
            <person name="Mondo S."/>
            <person name="Nolan M."/>
            <person name="Ohm R."/>
            <person name="Pangilinan J."/>
            <person name="Park H.-J."/>
            <person name="Ramirez L."/>
            <person name="Alfaro M."/>
            <person name="Sun H."/>
            <person name="Tritt A."/>
            <person name="Yoshinaga Y."/>
            <person name="Zwiers L.-H."/>
            <person name="Turgeon B."/>
            <person name="Goodwin S."/>
            <person name="Spatafora J."/>
            <person name="Crous P."/>
            <person name="Grigoriev I."/>
        </authorList>
    </citation>
    <scope>NUCLEOTIDE SEQUENCE</scope>
    <source>
        <strain evidence="2">CBS 627.86</strain>
    </source>
</reference>
<evidence type="ECO:0000256" key="1">
    <source>
        <dbReference type="SAM" id="MobiDB-lite"/>
    </source>
</evidence>
<dbReference type="Proteomes" id="UP000799770">
    <property type="component" value="Unassembled WGS sequence"/>
</dbReference>